<evidence type="ECO:0000256" key="1">
    <source>
        <dbReference type="SAM" id="Phobius"/>
    </source>
</evidence>
<proteinExistence type="predicted"/>
<feature type="transmembrane region" description="Helical" evidence="1">
    <location>
        <begin position="6"/>
        <end position="25"/>
    </location>
</feature>
<keyword evidence="1" id="KW-0812">Transmembrane</keyword>
<gene>
    <name evidence="2" type="ORF">BT96DRAFT_950063</name>
</gene>
<name>A0A6A4GHM8_9AGAR</name>
<organism evidence="2 3">
    <name type="scientific">Gymnopus androsaceus JB14</name>
    <dbReference type="NCBI Taxonomy" id="1447944"/>
    <lineage>
        <taxon>Eukaryota</taxon>
        <taxon>Fungi</taxon>
        <taxon>Dikarya</taxon>
        <taxon>Basidiomycota</taxon>
        <taxon>Agaricomycotina</taxon>
        <taxon>Agaricomycetes</taxon>
        <taxon>Agaricomycetidae</taxon>
        <taxon>Agaricales</taxon>
        <taxon>Marasmiineae</taxon>
        <taxon>Omphalotaceae</taxon>
        <taxon>Gymnopus</taxon>
    </lineage>
</organism>
<sequence length="113" mass="12347">MTVTSLNWQLGVIAILAIVLLRRVFRRKYGLDNLPGPVSPSWLTGNLLHTIQSVCLEVPRVIAKICELSSLPGTMPSNITSLDGSAQCHTVLVKNQDIFEEQDGFISFVLGPS</sequence>
<keyword evidence="1" id="KW-1133">Transmembrane helix</keyword>
<dbReference type="AlphaFoldDB" id="A0A6A4GHM8"/>
<accession>A0A6A4GHM8</accession>
<protein>
    <recommendedName>
        <fullName evidence="4">Cytochrome P450</fullName>
    </recommendedName>
</protein>
<dbReference type="EMBL" id="ML770025">
    <property type="protein sequence ID" value="KAE9385129.1"/>
    <property type="molecule type" value="Genomic_DNA"/>
</dbReference>
<keyword evidence="1" id="KW-0472">Membrane</keyword>
<evidence type="ECO:0000313" key="2">
    <source>
        <dbReference type="EMBL" id="KAE9385129.1"/>
    </source>
</evidence>
<dbReference type="OrthoDB" id="1470350at2759"/>
<keyword evidence="3" id="KW-1185">Reference proteome</keyword>
<evidence type="ECO:0000313" key="3">
    <source>
        <dbReference type="Proteomes" id="UP000799118"/>
    </source>
</evidence>
<dbReference type="Proteomes" id="UP000799118">
    <property type="component" value="Unassembled WGS sequence"/>
</dbReference>
<evidence type="ECO:0008006" key="4">
    <source>
        <dbReference type="Google" id="ProtNLM"/>
    </source>
</evidence>
<reference evidence="2" key="1">
    <citation type="journal article" date="2019" name="Environ. Microbiol.">
        <title>Fungal ecological strategies reflected in gene transcription - a case study of two litter decomposers.</title>
        <authorList>
            <person name="Barbi F."/>
            <person name="Kohler A."/>
            <person name="Barry K."/>
            <person name="Baskaran P."/>
            <person name="Daum C."/>
            <person name="Fauchery L."/>
            <person name="Ihrmark K."/>
            <person name="Kuo A."/>
            <person name="LaButti K."/>
            <person name="Lipzen A."/>
            <person name="Morin E."/>
            <person name="Grigoriev I.V."/>
            <person name="Henrissat B."/>
            <person name="Lindahl B."/>
            <person name="Martin F."/>
        </authorList>
    </citation>
    <scope>NUCLEOTIDE SEQUENCE</scope>
    <source>
        <strain evidence="2">JB14</strain>
    </source>
</reference>